<gene>
    <name evidence="2" type="ORF">DPMN_193438</name>
</gene>
<evidence type="ECO:0000313" key="2">
    <source>
        <dbReference type="EMBL" id="KAH3690137.1"/>
    </source>
</evidence>
<keyword evidence="3" id="KW-1185">Reference proteome</keyword>
<feature type="compositionally biased region" description="Polar residues" evidence="1">
    <location>
        <begin position="51"/>
        <end position="78"/>
    </location>
</feature>
<dbReference type="EMBL" id="JAIWYP010000077">
    <property type="protein sequence ID" value="KAH3690137.1"/>
    <property type="molecule type" value="Genomic_DNA"/>
</dbReference>
<feature type="compositionally biased region" description="Polar residues" evidence="1">
    <location>
        <begin position="29"/>
        <end position="38"/>
    </location>
</feature>
<evidence type="ECO:0000256" key="1">
    <source>
        <dbReference type="SAM" id="MobiDB-lite"/>
    </source>
</evidence>
<accession>A0A9D3Y012</accession>
<proteinExistence type="predicted"/>
<name>A0A9D3Y012_DREPO</name>
<dbReference type="AlphaFoldDB" id="A0A9D3Y012"/>
<dbReference type="Proteomes" id="UP000828390">
    <property type="component" value="Unassembled WGS sequence"/>
</dbReference>
<reference evidence="2" key="1">
    <citation type="journal article" date="2019" name="bioRxiv">
        <title>The Genome of the Zebra Mussel, Dreissena polymorpha: A Resource for Invasive Species Research.</title>
        <authorList>
            <person name="McCartney M.A."/>
            <person name="Auch B."/>
            <person name="Kono T."/>
            <person name="Mallez S."/>
            <person name="Zhang Y."/>
            <person name="Obille A."/>
            <person name="Becker A."/>
            <person name="Abrahante J.E."/>
            <person name="Garbe J."/>
            <person name="Badalamenti J.P."/>
            <person name="Herman A."/>
            <person name="Mangelson H."/>
            <person name="Liachko I."/>
            <person name="Sullivan S."/>
            <person name="Sone E.D."/>
            <person name="Koren S."/>
            <person name="Silverstein K.A.T."/>
            <person name="Beckman K.B."/>
            <person name="Gohl D.M."/>
        </authorList>
    </citation>
    <scope>NUCLEOTIDE SEQUENCE</scope>
    <source>
        <strain evidence="2">Duluth1</strain>
        <tissue evidence="2">Whole animal</tissue>
    </source>
</reference>
<organism evidence="2 3">
    <name type="scientific">Dreissena polymorpha</name>
    <name type="common">Zebra mussel</name>
    <name type="synonym">Mytilus polymorpha</name>
    <dbReference type="NCBI Taxonomy" id="45954"/>
    <lineage>
        <taxon>Eukaryota</taxon>
        <taxon>Metazoa</taxon>
        <taxon>Spiralia</taxon>
        <taxon>Lophotrochozoa</taxon>
        <taxon>Mollusca</taxon>
        <taxon>Bivalvia</taxon>
        <taxon>Autobranchia</taxon>
        <taxon>Heteroconchia</taxon>
        <taxon>Euheterodonta</taxon>
        <taxon>Imparidentia</taxon>
        <taxon>Neoheterodontei</taxon>
        <taxon>Myida</taxon>
        <taxon>Dreissenoidea</taxon>
        <taxon>Dreissenidae</taxon>
        <taxon>Dreissena</taxon>
    </lineage>
</organism>
<feature type="region of interest" description="Disordered" evidence="1">
    <location>
        <begin position="29"/>
        <end position="92"/>
    </location>
</feature>
<reference evidence="2" key="2">
    <citation type="submission" date="2020-11" db="EMBL/GenBank/DDBJ databases">
        <authorList>
            <person name="McCartney M.A."/>
            <person name="Auch B."/>
            <person name="Kono T."/>
            <person name="Mallez S."/>
            <person name="Becker A."/>
            <person name="Gohl D.M."/>
            <person name="Silverstein K.A.T."/>
            <person name="Koren S."/>
            <person name="Bechman K.B."/>
            <person name="Herman A."/>
            <person name="Abrahante J.E."/>
            <person name="Garbe J."/>
        </authorList>
    </citation>
    <scope>NUCLEOTIDE SEQUENCE</scope>
    <source>
        <strain evidence="2">Duluth1</strain>
        <tissue evidence="2">Whole animal</tissue>
    </source>
</reference>
<feature type="compositionally biased region" description="Low complexity" evidence="1">
    <location>
        <begin position="39"/>
        <end position="50"/>
    </location>
</feature>
<comment type="caution">
    <text evidence="2">The sequence shown here is derived from an EMBL/GenBank/DDBJ whole genome shotgun (WGS) entry which is preliminary data.</text>
</comment>
<sequence>MDAGVRDADNNQRFTTSPISLFYRIHSNYSNSPLQRPSTTTTRTEGTATTNGNLPTISSTARQIITNTTRSPTLSTNNLQLHPLQSQSLQPL</sequence>
<evidence type="ECO:0000313" key="3">
    <source>
        <dbReference type="Proteomes" id="UP000828390"/>
    </source>
</evidence>
<feature type="compositionally biased region" description="Low complexity" evidence="1">
    <location>
        <begin position="79"/>
        <end position="92"/>
    </location>
</feature>
<protein>
    <submittedName>
        <fullName evidence="2">Uncharacterized protein</fullName>
    </submittedName>
</protein>